<protein>
    <recommendedName>
        <fullName evidence="2">thioredoxin-dependent peroxiredoxin</fullName>
        <ecNumber evidence="2">1.11.1.24</ecNumber>
    </recommendedName>
    <alternativeName>
        <fullName evidence="8">Thioredoxin peroxidase</fullName>
    </alternativeName>
    <alternativeName>
        <fullName evidence="10">Thioredoxin-dependent peroxiredoxin Bcp</fullName>
    </alternativeName>
</protein>
<evidence type="ECO:0000259" key="13">
    <source>
        <dbReference type="PROSITE" id="PS51352"/>
    </source>
</evidence>
<dbReference type="Gene3D" id="3.40.30.10">
    <property type="entry name" value="Glutaredoxin"/>
    <property type="match status" value="1"/>
</dbReference>
<evidence type="ECO:0000313" key="14">
    <source>
        <dbReference type="EMBL" id="RZF21477.1"/>
    </source>
</evidence>
<keyword evidence="3" id="KW-0575">Peroxidase</keyword>
<dbReference type="InterPro" id="IPR013766">
    <property type="entry name" value="Thioredoxin_domain"/>
</dbReference>
<evidence type="ECO:0000256" key="5">
    <source>
        <dbReference type="ARBA" id="ARBA00023002"/>
    </source>
</evidence>
<organism evidence="14 15">
    <name type="scientific">Halobacteriovorax vibrionivorans</name>
    <dbReference type="NCBI Taxonomy" id="2152716"/>
    <lineage>
        <taxon>Bacteria</taxon>
        <taxon>Pseudomonadati</taxon>
        <taxon>Bdellovibrionota</taxon>
        <taxon>Bacteriovoracia</taxon>
        <taxon>Bacteriovoracales</taxon>
        <taxon>Halobacteriovoraceae</taxon>
        <taxon>Halobacteriovorax</taxon>
    </lineage>
</organism>
<evidence type="ECO:0000256" key="3">
    <source>
        <dbReference type="ARBA" id="ARBA00022559"/>
    </source>
</evidence>
<dbReference type="EMBL" id="QDKL01000002">
    <property type="protein sequence ID" value="RZF21477.1"/>
    <property type="molecule type" value="Genomic_DNA"/>
</dbReference>
<dbReference type="PANTHER" id="PTHR42801:SF7">
    <property type="entry name" value="SLL1159 PROTEIN"/>
    <property type="match status" value="1"/>
</dbReference>
<accession>A0ABY0IFR0</accession>
<feature type="chain" id="PRO_5046485182" description="thioredoxin-dependent peroxiredoxin" evidence="12">
    <location>
        <begin position="16"/>
        <end position="189"/>
    </location>
</feature>
<keyword evidence="5" id="KW-0560">Oxidoreductase</keyword>
<dbReference type="InterPro" id="IPR050924">
    <property type="entry name" value="Peroxiredoxin_BCP/PrxQ"/>
</dbReference>
<comment type="function">
    <text evidence="1">Thiol-specific peroxidase that catalyzes the reduction of hydrogen peroxide and organic hydroperoxides to water and alcohols, respectively. Plays a role in cell protection against oxidative stress by detoxifying peroxides and as sensor of hydrogen peroxide-mediated signaling events.</text>
</comment>
<comment type="caution">
    <text evidence="14">The sequence shown here is derived from an EMBL/GenBank/DDBJ whole genome shotgun (WGS) entry which is preliminary data.</text>
</comment>
<dbReference type="Pfam" id="PF00578">
    <property type="entry name" value="AhpC-TSA"/>
    <property type="match status" value="1"/>
</dbReference>
<comment type="catalytic activity">
    <reaction evidence="11">
        <text>a hydroperoxide + [thioredoxin]-dithiol = an alcohol + [thioredoxin]-disulfide + H2O</text>
        <dbReference type="Rhea" id="RHEA:62620"/>
        <dbReference type="Rhea" id="RHEA-COMP:10698"/>
        <dbReference type="Rhea" id="RHEA-COMP:10700"/>
        <dbReference type="ChEBI" id="CHEBI:15377"/>
        <dbReference type="ChEBI" id="CHEBI:29950"/>
        <dbReference type="ChEBI" id="CHEBI:30879"/>
        <dbReference type="ChEBI" id="CHEBI:35924"/>
        <dbReference type="ChEBI" id="CHEBI:50058"/>
        <dbReference type="EC" id="1.11.1.24"/>
    </reaction>
</comment>
<evidence type="ECO:0000256" key="2">
    <source>
        <dbReference type="ARBA" id="ARBA00013017"/>
    </source>
</evidence>
<evidence type="ECO:0000256" key="12">
    <source>
        <dbReference type="SAM" id="SignalP"/>
    </source>
</evidence>
<evidence type="ECO:0000256" key="1">
    <source>
        <dbReference type="ARBA" id="ARBA00003330"/>
    </source>
</evidence>
<evidence type="ECO:0000256" key="6">
    <source>
        <dbReference type="ARBA" id="ARBA00023157"/>
    </source>
</evidence>
<evidence type="ECO:0000313" key="15">
    <source>
        <dbReference type="Proteomes" id="UP000443582"/>
    </source>
</evidence>
<comment type="similarity">
    <text evidence="9">Belongs to the peroxiredoxin family. BCP/PrxQ subfamily.</text>
</comment>
<dbReference type="RefSeq" id="WP_115360902.1">
    <property type="nucleotide sequence ID" value="NZ_QDKL01000002.1"/>
</dbReference>
<evidence type="ECO:0000256" key="8">
    <source>
        <dbReference type="ARBA" id="ARBA00032824"/>
    </source>
</evidence>
<dbReference type="InterPro" id="IPR000866">
    <property type="entry name" value="AhpC/TSA"/>
</dbReference>
<evidence type="ECO:0000256" key="9">
    <source>
        <dbReference type="ARBA" id="ARBA00038489"/>
    </source>
</evidence>
<evidence type="ECO:0000256" key="11">
    <source>
        <dbReference type="ARBA" id="ARBA00049091"/>
    </source>
</evidence>
<keyword evidence="7" id="KW-0676">Redox-active center</keyword>
<name>A0ABY0IFR0_9BACT</name>
<keyword evidence="12" id="KW-0732">Signal</keyword>
<sequence>MKYIIILLLSLSCFASEIGLKAGEKVPNLALKSITGKEYQLDNLDKKTALIFYRGSWCPYCIKQLKSVQSEVMSKIDKNSQILVISVDRAAVAKKMKDKNKFTFDVISDPKAQSLLAFNIVNKIDDELVKKYKQSYQIDVEADSGETHHMVAHPAVFVIDGDKITYSDIHINYKDRTKNEEIIKALSSN</sequence>
<dbReference type="SUPFAM" id="SSF52833">
    <property type="entry name" value="Thioredoxin-like"/>
    <property type="match status" value="1"/>
</dbReference>
<keyword evidence="15" id="KW-1185">Reference proteome</keyword>
<evidence type="ECO:0000256" key="4">
    <source>
        <dbReference type="ARBA" id="ARBA00022862"/>
    </source>
</evidence>
<dbReference type="Proteomes" id="UP000443582">
    <property type="component" value="Unassembled WGS sequence"/>
</dbReference>
<gene>
    <name evidence="14" type="ORF">DAY19_07255</name>
</gene>
<keyword evidence="6" id="KW-1015">Disulfide bond</keyword>
<dbReference type="PROSITE" id="PS51352">
    <property type="entry name" value="THIOREDOXIN_2"/>
    <property type="match status" value="1"/>
</dbReference>
<keyword evidence="4" id="KW-0049">Antioxidant</keyword>
<dbReference type="EC" id="1.11.1.24" evidence="2"/>
<evidence type="ECO:0000256" key="10">
    <source>
        <dbReference type="ARBA" id="ARBA00042639"/>
    </source>
</evidence>
<dbReference type="InterPro" id="IPR036249">
    <property type="entry name" value="Thioredoxin-like_sf"/>
</dbReference>
<reference evidence="15" key="1">
    <citation type="journal article" date="2019" name="Int. J. Syst. Evol. Microbiol.">
        <title>Halobacteriovorax valvorus sp. nov., a novel prokaryotic predator isolated from coastal seawater of China.</title>
        <authorList>
            <person name="Chen M.-X."/>
        </authorList>
    </citation>
    <scope>NUCLEOTIDE SEQUENCE [LARGE SCALE GENOMIC DNA]</scope>
    <source>
        <strain evidence="15">BL9</strain>
    </source>
</reference>
<dbReference type="PANTHER" id="PTHR42801">
    <property type="entry name" value="THIOREDOXIN-DEPENDENT PEROXIDE REDUCTASE"/>
    <property type="match status" value="1"/>
</dbReference>
<feature type="domain" description="Thioredoxin" evidence="13">
    <location>
        <begin position="20"/>
        <end position="189"/>
    </location>
</feature>
<feature type="signal peptide" evidence="12">
    <location>
        <begin position="1"/>
        <end position="15"/>
    </location>
</feature>
<proteinExistence type="inferred from homology"/>
<evidence type="ECO:0000256" key="7">
    <source>
        <dbReference type="ARBA" id="ARBA00023284"/>
    </source>
</evidence>